<comment type="caution">
    <text evidence="1">The sequence shown here is derived from an EMBL/GenBank/DDBJ whole genome shotgun (WGS) entry which is preliminary data.</text>
</comment>
<proteinExistence type="predicted"/>
<evidence type="ECO:0000313" key="2">
    <source>
        <dbReference type="Proteomes" id="UP001148662"/>
    </source>
</evidence>
<protein>
    <submittedName>
        <fullName evidence="1">Uncharacterized protein</fullName>
    </submittedName>
</protein>
<organism evidence="1 2">
    <name type="scientific">Phlebia brevispora</name>
    <dbReference type="NCBI Taxonomy" id="194682"/>
    <lineage>
        <taxon>Eukaryota</taxon>
        <taxon>Fungi</taxon>
        <taxon>Dikarya</taxon>
        <taxon>Basidiomycota</taxon>
        <taxon>Agaricomycotina</taxon>
        <taxon>Agaricomycetes</taxon>
        <taxon>Polyporales</taxon>
        <taxon>Meruliaceae</taxon>
        <taxon>Phlebia</taxon>
    </lineage>
</organism>
<dbReference type="Proteomes" id="UP001148662">
    <property type="component" value="Unassembled WGS sequence"/>
</dbReference>
<dbReference type="EMBL" id="JANHOG010000341">
    <property type="protein sequence ID" value="KAJ3555332.1"/>
    <property type="molecule type" value="Genomic_DNA"/>
</dbReference>
<name>A0ACC1T7X8_9APHY</name>
<reference evidence="1" key="1">
    <citation type="submission" date="2022-07" db="EMBL/GenBank/DDBJ databases">
        <title>Genome Sequence of Phlebia brevispora.</title>
        <authorList>
            <person name="Buettner E."/>
        </authorList>
    </citation>
    <scope>NUCLEOTIDE SEQUENCE</scope>
    <source>
        <strain evidence="1">MPL23</strain>
    </source>
</reference>
<gene>
    <name evidence="1" type="ORF">NM688_g2636</name>
</gene>
<accession>A0ACC1T7X8</accession>
<sequence length="657" mass="74080">MLSGADAFDVGAEIDEDAGLEDDEMDADETAYWEAVGEDTPTTDSTNKKRATKDEKHELTGIKTVVIMSILMQGRNQHCNALQSTTGIFLHSCNTPEKVIKVLAHMGISIAPSSIHRAIRSLSRETAKAIRALGQTRVASVAFDNFDIKFHMLIPTVDSPGDGLVHLTSATLLKLDHDVTPEDLRCSDTIWNRQDLHINPAATDPRPFNPLKTMTHICSLHPDTVPSTVCGQLGLTRRGRFSRWFHLCTLASNGPGEQFHEILKNLPEPEAVEKIPVTKLQQVPLRAMDINPATVSGNIQILEEILKQINIGKAEDGRTELGDYIQLTHGDLGSFEHVLSALKQRCIEMTLLQRLQFVIFILGLFHLKMAAADAVWRLLVNVTKGTHQDATSFMSFVGVLRPDETGVLGSKPTFRQQHELIQQTLEEYAATNPSREDLEDIATTLARDYATGQSVEASLFNLRWKPTGQRDQQRENTLLMMQYLLLYEELVYALNEGDIGQVETLFPSWIHIFKATGKHKYGNRMLLFMHNLYFIFPDGLRRAIRYNCLVNPTGRPHKFRPIDWQVELLNLYTKEIYGGEGSNYMRDRILLESPLILILRSSHANFEHNFRLLGLTTRHTKKDMTAAFELLLRYMKQEGPHESKPGRRAGTTLQDAI</sequence>
<evidence type="ECO:0000313" key="1">
    <source>
        <dbReference type="EMBL" id="KAJ3555332.1"/>
    </source>
</evidence>
<keyword evidence="2" id="KW-1185">Reference proteome</keyword>